<dbReference type="FunFam" id="2.130.10.10:FF:000100">
    <property type="entry name" value="Cleavage and polyadenylation specificity factor subunit 1"/>
    <property type="match status" value="1"/>
</dbReference>
<evidence type="ECO:0000256" key="3">
    <source>
        <dbReference type="ARBA" id="ARBA00038446"/>
    </source>
</evidence>
<name>A0A7M7NGY5_STRPU</name>
<feature type="compositionally biased region" description="Low complexity" evidence="5">
    <location>
        <begin position="292"/>
        <end position="309"/>
    </location>
</feature>
<dbReference type="Gene3D" id="2.130.10.10">
    <property type="entry name" value="YVTN repeat-like/Quinoprotein amine dehydrogenase"/>
    <property type="match status" value="1"/>
</dbReference>
<dbReference type="Proteomes" id="UP000007110">
    <property type="component" value="Unassembled WGS sequence"/>
</dbReference>
<evidence type="ECO:0000259" key="6">
    <source>
        <dbReference type="Pfam" id="PF03178"/>
    </source>
</evidence>
<organism evidence="8 9">
    <name type="scientific">Strongylocentrotus purpuratus</name>
    <name type="common">Purple sea urchin</name>
    <dbReference type="NCBI Taxonomy" id="7668"/>
    <lineage>
        <taxon>Eukaryota</taxon>
        <taxon>Metazoa</taxon>
        <taxon>Echinodermata</taxon>
        <taxon>Eleutherozoa</taxon>
        <taxon>Echinozoa</taxon>
        <taxon>Echinoidea</taxon>
        <taxon>Euechinoidea</taxon>
        <taxon>Echinacea</taxon>
        <taxon>Camarodonta</taxon>
        <taxon>Echinidea</taxon>
        <taxon>Strongylocentrotidae</taxon>
        <taxon>Strongylocentrotus</taxon>
    </lineage>
</organism>
<dbReference type="OMA" id="PMTKFKL"/>
<keyword evidence="2" id="KW-0539">Nucleus</keyword>
<comment type="subcellular location">
    <subcellularLocation>
        <location evidence="1">Nucleus</location>
    </subcellularLocation>
</comment>
<dbReference type="Pfam" id="PF03178">
    <property type="entry name" value="CPSF_A"/>
    <property type="match status" value="1"/>
</dbReference>
<dbReference type="AlphaFoldDB" id="A0A7M7NGY5"/>
<dbReference type="GO" id="GO:0031123">
    <property type="term" value="P:RNA 3'-end processing"/>
    <property type="evidence" value="ECO:0007669"/>
    <property type="project" value="UniProtKB-ARBA"/>
</dbReference>
<evidence type="ECO:0000259" key="7">
    <source>
        <dbReference type="Pfam" id="PF23726"/>
    </source>
</evidence>
<dbReference type="GO" id="GO:0003676">
    <property type="term" value="F:nucleic acid binding"/>
    <property type="evidence" value="ECO:0007669"/>
    <property type="project" value="InterPro"/>
</dbReference>
<proteinExistence type="inferred from homology"/>
<keyword evidence="9" id="KW-1185">Reference proteome</keyword>
<dbReference type="InterPro" id="IPR015943">
    <property type="entry name" value="WD40/YVTN_repeat-like_dom_sf"/>
</dbReference>
<reference evidence="9" key="1">
    <citation type="submission" date="2015-02" db="EMBL/GenBank/DDBJ databases">
        <title>Genome sequencing for Strongylocentrotus purpuratus.</title>
        <authorList>
            <person name="Murali S."/>
            <person name="Liu Y."/>
            <person name="Vee V."/>
            <person name="English A."/>
            <person name="Wang M."/>
            <person name="Skinner E."/>
            <person name="Han Y."/>
            <person name="Muzny D.M."/>
            <person name="Worley K.C."/>
            <person name="Gibbs R.A."/>
        </authorList>
    </citation>
    <scope>NUCLEOTIDE SEQUENCE</scope>
</reference>
<evidence type="ECO:0000313" key="9">
    <source>
        <dbReference type="Proteomes" id="UP000007110"/>
    </source>
</evidence>
<reference evidence="8" key="2">
    <citation type="submission" date="2021-01" db="UniProtKB">
        <authorList>
            <consortium name="EnsemblMetazoa"/>
        </authorList>
    </citation>
    <scope>IDENTIFICATION</scope>
</reference>
<feature type="domain" description="RSE1/DDB1/CPSF1 C-terminal" evidence="6">
    <location>
        <begin position="648"/>
        <end position="983"/>
    </location>
</feature>
<evidence type="ECO:0000256" key="1">
    <source>
        <dbReference type="ARBA" id="ARBA00004123"/>
    </source>
</evidence>
<evidence type="ECO:0000313" key="8">
    <source>
        <dbReference type="EnsemblMetazoa" id="XP_030835483"/>
    </source>
</evidence>
<dbReference type="KEGG" id="spu:584773"/>
<dbReference type="FunFam" id="2.130.10.10:FF:002223">
    <property type="entry name" value="Cleavage and polyadenylation specific factor 1"/>
    <property type="match status" value="1"/>
</dbReference>
<dbReference type="PANTHER" id="PTHR10644">
    <property type="entry name" value="DNA REPAIR/RNA PROCESSING CPSF FAMILY"/>
    <property type="match status" value="1"/>
</dbReference>
<dbReference type="InterPro" id="IPR058543">
    <property type="entry name" value="Beta-prop_RSE1/DDB1/CPSF1_2nd"/>
</dbReference>
<dbReference type="GeneID" id="584773"/>
<dbReference type="Pfam" id="PF23726">
    <property type="entry name" value="Beta-prop_RSE1_2nd"/>
    <property type="match status" value="1"/>
</dbReference>
<feature type="domain" description="RSE1/DDB1/CPSF1 second beta-propeller" evidence="7">
    <location>
        <begin position="100"/>
        <end position="575"/>
    </location>
</feature>
<sequence length="1018" mass="114252">MRSDDASDWMASDTKFLDDPDELEVYGKQVQKTGTQLTSYSFEICDSLLNIGPCGNMIMGEPAFLSEEFQGNVDPDLELVTTSGYGKNGALSVLQRTIRPQVVTTFNLPGCLDMWTVKSLKEAKADEKSEESEASPEDKDRHAFLILSKQDSSMVLQTGQEITEVAAGGFSTQAPTIFASNMGDDRYIVQVMNKSICLMEGVEQIQHMVLDVGSPIKQCSLADPYLLLLTENGDPILMTLKPDQQGSGHRLHMTKPTLSQKSKIVALCAYNDTSGMFYTASLSAKEKINANATEKSSSSKTEPSSLNTSNVDDEDELLYGSSEPVAFIPAAPEVETSSKSEEDSEKSSHQETTYWCVFCRENGQLEMYSLPDMVLAFLVKNFPMGSKVLVDSGSAFMTGDQSQQHEMLQQVQEVLLVGLGHDRKKIYMLALVEDDIMIYEAFPYNTVTQEHHLRVRFRKIPHKILMKPKKTRTSKKPTAEGGTKPETETEAESDTKTTSRRVNRLREFHNVQTYSGVFISGSHPYWLFVTSRGALRTHPMPVDGAISCFASFHNVNCPNGFLYFNRKEELRICVLPSHLSYDAPWPVRKVPLRCTPHFVAYHVETKTYAVVTSVQETKTHVWKVTGEEIGEEPVERDDRFVPTTKVVFSIQLFSPVSWDAIPNTRIEYEAAENVTCLKVVNLSCEGTMTGKKGYVVVATTHVYSEDLQTRGSVYIYDCIEVVPEPGQPLTKNKLKPLYEKRQKGPVSALCEVMGFLLTCIGQKVYMWQFKDNDLIGLAFIDTQIYIHNAVSVKQFILITDVMKGAYFLQYQAQDRTLSLVSRDARPLEIFGCEFMVDDKQMAFLVSDADKNLIVFHYHPEAPESHGGAYLLRRGDMNIGSAVNTFVRVRCRLTDPSTEQVLSGPVLRRQVVFFATLDGSLGLLLPMVEKTYRRLLMLQNVLTNGLPHVGGLNPKSYRHVKSHMRNLNNPHRNILDGDLLLKYCHLSVVERNEFAKKIGTSVDQIISDLMLAENLTMHF</sequence>
<dbReference type="GO" id="GO:0005634">
    <property type="term" value="C:nucleus"/>
    <property type="evidence" value="ECO:0007669"/>
    <property type="project" value="UniProtKB-SubCell"/>
</dbReference>
<comment type="similarity">
    <text evidence="3">Belongs to the CPSF1 family.</text>
</comment>
<dbReference type="InParanoid" id="A0A7M7NGY5"/>
<dbReference type="RefSeq" id="XP_030835483.1">
    <property type="nucleotide sequence ID" value="XM_030979623.1"/>
</dbReference>
<dbReference type="CTD" id="29894"/>
<dbReference type="FunCoup" id="A0A7M7NGY5">
    <property type="interactions" value="2190"/>
</dbReference>
<evidence type="ECO:0000256" key="5">
    <source>
        <dbReference type="SAM" id="MobiDB-lite"/>
    </source>
</evidence>
<feature type="region of interest" description="Disordered" evidence="5">
    <location>
        <begin position="292"/>
        <end position="312"/>
    </location>
</feature>
<dbReference type="Gene3D" id="1.10.150.910">
    <property type="match status" value="1"/>
</dbReference>
<evidence type="ECO:0000256" key="4">
    <source>
        <dbReference type="ARBA" id="ARBA00068483"/>
    </source>
</evidence>
<dbReference type="InterPro" id="IPR050358">
    <property type="entry name" value="RSE1/DDB1/CFT1"/>
</dbReference>
<dbReference type="FunFam" id="1.10.150.910:FF:000005">
    <property type="entry name" value="Cleavage and polyadenylation specific factor 1"/>
    <property type="match status" value="1"/>
</dbReference>
<dbReference type="OrthoDB" id="6109at2759"/>
<dbReference type="InterPro" id="IPR004871">
    <property type="entry name" value="RSE1/DDB1/CPSF1_C"/>
</dbReference>
<feature type="compositionally biased region" description="Basic and acidic residues" evidence="5">
    <location>
        <begin position="483"/>
        <end position="497"/>
    </location>
</feature>
<feature type="region of interest" description="Disordered" evidence="5">
    <location>
        <begin position="467"/>
        <end position="501"/>
    </location>
</feature>
<protein>
    <recommendedName>
        <fullName evidence="4">Cleavage and polyadenylation specificity factor subunit 1</fullName>
    </recommendedName>
</protein>
<accession>A0A7M7NGY5</accession>
<dbReference type="EnsemblMetazoa" id="XM_030979623">
    <property type="protein sequence ID" value="XP_030835483"/>
    <property type="gene ID" value="LOC584773"/>
</dbReference>
<evidence type="ECO:0000256" key="2">
    <source>
        <dbReference type="ARBA" id="ARBA00023242"/>
    </source>
</evidence>